<keyword evidence="2" id="KW-1185">Reference proteome</keyword>
<accession>A0ABV2SNH4</accession>
<comment type="caution">
    <text evidence="1">The sequence shown here is derived from an EMBL/GenBank/DDBJ whole genome shotgun (WGS) entry which is preliminary data.</text>
</comment>
<evidence type="ECO:0000313" key="2">
    <source>
        <dbReference type="Proteomes" id="UP001549366"/>
    </source>
</evidence>
<proteinExistence type="predicted"/>
<reference evidence="1 2" key="1">
    <citation type="submission" date="2024-06" db="EMBL/GenBank/DDBJ databases">
        <title>Genomic Encyclopedia of Type Strains, Phase V (KMG-V): Genome sequencing to study the core and pangenomes of soil and plant-associated prokaryotes.</title>
        <authorList>
            <person name="Whitman W."/>
        </authorList>
    </citation>
    <scope>NUCLEOTIDE SEQUENCE [LARGE SCALE GENOMIC DNA]</scope>
    <source>
        <strain evidence="1 2">NE40</strain>
    </source>
</reference>
<dbReference type="Proteomes" id="UP001549366">
    <property type="component" value="Unassembled WGS sequence"/>
</dbReference>
<name>A0ABV2SNH4_9GAMM</name>
<evidence type="ECO:0000313" key="1">
    <source>
        <dbReference type="EMBL" id="MET4759291.1"/>
    </source>
</evidence>
<organism evidence="1 2">
    <name type="scientific">Endozoicomonas lisbonensis</name>
    <dbReference type="NCBI Taxonomy" id="3120522"/>
    <lineage>
        <taxon>Bacteria</taxon>
        <taxon>Pseudomonadati</taxon>
        <taxon>Pseudomonadota</taxon>
        <taxon>Gammaproteobacteria</taxon>
        <taxon>Oceanospirillales</taxon>
        <taxon>Endozoicomonadaceae</taxon>
        <taxon>Endozoicomonas</taxon>
    </lineage>
</organism>
<protein>
    <submittedName>
        <fullName evidence="1">Uncharacterized protein</fullName>
    </submittedName>
</protein>
<sequence>MSMPSINLHCSHCDFRSCTTLLWGRFKYVYEEGECNLDRQVAWCYQCEKLVPCESFDDSQEILEKINKAVDCIQKSVLRPVSLTLTKSSKKYKRYDLEIIRSL</sequence>
<gene>
    <name evidence="1" type="ORF">V5J35_004483</name>
</gene>
<dbReference type="EMBL" id="JBEWTB010000002">
    <property type="protein sequence ID" value="MET4759291.1"/>
    <property type="molecule type" value="Genomic_DNA"/>
</dbReference>